<proteinExistence type="predicted"/>
<sequence>MPWYSYTPITFPGDLCNPNNYTLLTMLPPSCPGLNNYLCAIQAYDNMGYPILTPALICEIANALQNRMTGINVLLRP</sequence>
<reference evidence="2" key="1">
    <citation type="journal article" date="2019" name="Int. J. Syst. Evol. Microbiol.">
        <title>The Global Catalogue of Microorganisms (GCM) 10K type strain sequencing project: providing services to taxonomists for standard genome sequencing and annotation.</title>
        <authorList>
            <consortium name="The Broad Institute Genomics Platform"/>
            <consortium name="The Broad Institute Genome Sequencing Center for Infectious Disease"/>
            <person name="Wu L."/>
            <person name="Ma J."/>
        </authorList>
    </citation>
    <scope>NUCLEOTIDE SEQUENCE [LARGE SCALE GENOMIC DNA]</scope>
    <source>
        <strain evidence="2">KCTC 22209</strain>
    </source>
</reference>
<evidence type="ECO:0000313" key="1">
    <source>
        <dbReference type="EMBL" id="MFD2904874.1"/>
    </source>
</evidence>
<keyword evidence="2" id="KW-1185">Reference proteome</keyword>
<comment type="caution">
    <text evidence="1">The sequence shown here is derived from an EMBL/GenBank/DDBJ whole genome shotgun (WGS) entry which is preliminary data.</text>
</comment>
<organism evidence="1 2">
    <name type="scientific">Sphingobacterium anhuiense</name>
    <dbReference type="NCBI Taxonomy" id="493780"/>
    <lineage>
        <taxon>Bacteria</taxon>
        <taxon>Pseudomonadati</taxon>
        <taxon>Bacteroidota</taxon>
        <taxon>Sphingobacteriia</taxon>
        <taxon>Sphingobacteriales</taxon>
        <taxon>Sphingobacteriaceae</taxon>
        <taxon>Sphingobacterium</taxon>
    </lineage>
</organism>
<evidence type="ECO:0000313" key="2">
    <source>
        <dbReference type="Proteomes" id="UP001597509"/>
    </source>
</evidence>
<dbReference type="EMBL" id="JBHUPE010000005">
    <property type="protein sequence ID" value="MFD2904874.1"/>
    <property type="molecule type" value="Genomic_DNA"/>
</dbReference>
<dbReference type="RefSeq" id="WP_380921211.1">
    <property type="nucleotide sequence ID" value="NZ_JBHUPE010000005.1"/>
</dbReference>
<protein>
    <submittedName>
        <fullName evidence="1">Uncharacterized protein</fullName>
    </submittedName>
</protein>
<name>A0ABW5YWJ8_9SPHI</name>
<dbReference type="Proteomes" id="UP001597509">
    <property type="component" value="Unassembled WGS sequence"/>
</dbReference>
<accession>A0ABW5YWJ8</accession>
<gene>
    <name evidence="1" type="ORF">ACFS6I_13120</name>
</gene>